<keyword evidence="2" id="KW-0812">Transmembrane</keyword>
<keyword evidence="1" id="KW-0175">Coiled coil</keyword>
<feature type="transmembrane region" description="Helical" evidence="2">
    <location>
        <begin position="25"/>
        <end position="45"/>
    </location>
</feature>
<accession>A0A1I6K667</accession>
<keyword evidence="2" id="KW-0472">Membrane</keyword>
<gene>
    <name evidence="3" type="ORF">SAMN02910262_02294</name>
</gene>
<feature type="transmembrane region" description="Helical" evidence="2">
    <location>
        <begin position="287"/>
        <end position="309"/>
    </location>
</feature>
<feature type="coiled-coil region" evidence="1">
    <location>
        <begin position="57"/>
        <end position="88"/>
    </location>
</feature>
<name>A0A1I6K667_9FIRM</name>
<dbReference type="AlphaFoldDB" id="A0A1I6K667"/>
<dbReference type="Proteomes" id="UP000214760">
    <property type="component" value="Unassembled WGS sequence"/>
</dbReference>
<sequence length="462" mass="50600">MNDLSLQPECDLDIRNLFFAVMRKWRFILVFSVICALIPGLFSGISGIRKLHNSILLEQTNLQAKELKDNYEQSLSNLSAESDNIKEQIQHQKEYKNRSYILNMDPSRVYKYSITYNLNNTYTKPDGSTATNSNVAAILNSYTIAIKNMDIDSASLPSRADKKSDVPDSINTLIVSAQDNNAKTLTFTVSAATPEDAEAFLNAVANAVDANQSTITSKLGQHTLTEVLRKAVTGTDNNVNTLSTSYTTNLNSLQTTLTNVTKQLTDLKEPTLKVMTFSSVIASARNFAILGLVLGLFLSVFITCVRYLVSDRITGTDEFLRHCPQLTMLGAIPRKKGTGLGHRFDAVINHWEDPTSAMDSSAVRMAIAAKMEAVCGTNDLLLLGESKSSDAQALINEIHNLLSSPSVTQLDNLSAGVDAVSAARGKNTILLVQRDQTTYRNLLQELEVLKLLGNKVLGVVIV</sequence>
<organism evidence="3 4">
    <name type="scientific">[Clostridium] aminophilum</name>
    <dbReference type="NCBI Taxonomy" id="1526"/>
    <lineage>
        <taxon>Bacteria</taxon>
        <taxon>Bacillati</taxon>
        <taxon>Bacillota</taxon>
        <taxon>Clostridia</taxon>
        <taxon>Lachnospirales</taxon>
        <taxon>Lachnospiraceae</taxon>
    </lineage>
</organism>
<evidence type="ECO:0008006" key="5">
    <source>
        <dbReference type="Google" id="ProtNLM"/>
    </source>
</evidence>
<keyword evidence="2" id="KW-1133">Transmembrane helix</keyword>
<evidence type="ECO:0000313" key="4">
    <source>
        <dbReference type="Proteomes" id="UP000214760"/>
    </source>
</evidence>
<evidence type="ECO:0000313" key="3">
    <source>
        <dbReference type="EMBL" id="SFR86755.1"/>
    </source>
</evidence>
<evidence type="ECO:0000256" key="2">
    <source>
        <dbReference type="SAM" id="Phobius"/>
    </source>
</evidence>
<evidence type="ECO:0000256" key="1">
    <source>
        <dbReference type="SAM" id="Coils"/>
    </source>
</evidence>
<dbReference type="EMBL" id="FOZC01000015">
    <property type="protein sequence ID" value="SFR86755.1"/>
    <property type="molecule type" value="Genomic_DNA"/>
</dbReference>
<reference evidence="3 4" key="1">
    <citation type="submission" date="2016-10" db="EMBL/GenBank/DDBJ databases">
        <authorList>
            <person name="de Groot N.N."/>
        </authorList>
    </citation>
    <scope>NUCLEOTIDE SEQUENCE [LARGE SCALE GENOMIC DNA]</scope>
    <source>
        <strain evidence="3 4">F</strain>
    </source>
</reference>
<proteinExistence type="predicted"/>
<protein>
    <recommendedName>
        <fullName evidence="5">Capsular polysaccharide biosynthesis protein</fullName>
    </recommendedName>
</protein>